<reference evidence="1 2" key="1">
    <citation type="journal article" date="2021" name="Front. Genet.">
        <title>Chromosome-Level Genome Assembly Reveals Significant Gene Expansion in the Toll and IMD Signaling Pathways of Dendrolimus kikuchii.</title>
        <authorList>
            <person name="Zhou J."/>
            <person name="Wu P."/>
            <person name="Xiong Z."/>
            <person name="Liu N."/>
            <person name="Zhao N."/>
            <person name="Ji M."/>
            <person name="Qiu Y."/>
            <person name="Yang B."/>
        </authorList>
    </citation>
    <scope>NUCLEOTIDE SEQUENCE [LARGE SCALE GENOMIC DNA]</scope>
    <source>
        <strain evidence="1">Ann1</strain>
    </source>
</reference>
<proteinExistence type="predicted"/>
<organism evidence="1 2">
    <name type="scientific">Dendrolimus kikuchii</name>
    <dbReference type="NCBI Taxonomy" id="765133"/>
    <lineage>
        <taxon>Eukaryota</taxon>
        <taxon>Metazoa</taxon>
        <taxon>Ecdysozoa</taxon>
        <taxon>Arthropoda</taxon>
        <taxon>Hexapoda</taxon>
        <taxon>Insecta</taxon>
        <taxon>Pterygota</taxon>
        <taxon>Neoptera</taxon>
        <taxon>Endopterygota</taxon>
        <taxon>Lepidoptera</taxon>
        <taxon>Glossata</taxon>
        <taxon>Ditrysia</taxon>
        <taxon>Bombycoidea</taxon>
        <taxon>Lasiocampidae</taxon>
        <taxon>Dendrolimus</taxon>
    </lineage>
</organism>
<evidence type="ECO:0000313" key="2">
    <source>
        <dbReference type="Proteomes" id="UP000824533"/>
    </source>
</evidence>
<gene>
    <name evidence="1" type="ORF">K1T71_012845</name>
</gene>
<accession>A0ACC1CIE2</accession>
<dbReference type="EMBL" id="CM034410">
    <property type="protein sequence ID" value="KAJ0171295.1"/>
    <property type="molecule type" value="Genomic_DNA"/>
</dbReference>
<evidence type="ECO:0000313" key="1">
    <source>
        <dbReference type="EMBL" id="KAJ0171295.1"/>
    </source>
</evidence>
<sequence>MELLALPEDIMGYIITQFLDIKSIATLYNTGNMQLRQLIVTYIRKCSISRSNVATIKFLETNFYKDISGHIQELDMAMIPNFEMEKFKAAVMNLRKVKFLNLSYTNITLADIATTIDPSIHWPELKDIYVNFGNYSSTRYTDSDIPNILTMTQNFVQQLENIHLMTTLDELLYPKILFTVLEKAKLNSLQLTTPGIFNHTRYKEHKLLSPVPVFKQLHLRLLNWRHTKARFPSLKKFPILAMLDLKEYEFIIIFSPSLNSHTVFVSSIFVNFFAEHFDLNVCCISELDDVFNKDTVIPGNVAVMLWKKDANKFKDKFFRHLLRGIKEYFPYCPKGNETRLPNRYDWFVLTPMITDSKGTSENDCKEAFVLDYDTLFENKQQIQISFDLSDLAEIPVTLNSDSSYLSKLTYLSLCGLVRYNSDFFDILFRCCTLLNKLNVEAPERDPCWLALCKSLPLCSTLKNFRLVDRNIDMQSMYSALVQCRAIENIFIVENSLSLPHYDLDILYQQCPNLYNLLLQERTRNGNFNVKYEPEFSMCKSSGLVNVVRSSCPIMGLELFSYDPYISVFKLNPVTDIVYFRTESQ</sequence>
<comment type="caution">
    <text evidence="1">The sequence shown here is derived from an EMBL/GenBank/DDBJ whole genome shotgun (WGS) entry which is preliminary data.</text>
</comment>
<dbReference type="Proteomes" id="UP000824533">
    <property type="component" value="Linkage Group LG24"/>
</dbReference>
<name>A0ACC1CIE2_9NEOP</name>
<protein>
    <submittedName>
        <fullName evidence="1">Uncharacterized protein</fullName>
    </submittedName>
</protein>
<keyword evidence="2" id="KW-1185">Reference proteome</keyword>